<dbReference type="AlphaFoldDB" id="A0A0E9QN64"/>
<evidence type="ECO:0000313" key="1">
    <source>
        <dbReference type="EMBL" id="JAH18361.1"/>
    </source>
</evidence>
<reference evidence="1" key="2">
    <citation type="journal article" date="2015" name="Fish Shellfish Immunol.">
        <title>Early steps in the European eel (Anguilla anguilla)-Vibrio vulnificus interaction in the gills: Role of the RtxA13 toxin.</title>
        <authorList>
            <person name="Callol A."/>
            <person name="Pajuelo D."/>
            <person name="Ebbesson L."/>
            <person name="Teles M."/>
            <person name="MacKenzie S."/>
            <person name="Amaro C."/>
        </authorList>
    </citation>
    <scope>NUCLEOTIDE SEQUENCE</scope>
</reference>
<reference evidence="1" key="1">
    <citation type="submission" date="2014-11" db="EMBL/GenBank/DDBJ databases">
        <authorList>
            <person name="Amaro Gonzalez C."/>
        </authorList>
    </citation>
    <scope>NUCLEOTIDE SEQUENCE</scope>
</reference>
<sequence>MTARQMAKTKSTICVKKTHRHFFFKATAAM</sequence>
<protein>
    <submittedName>
        <fullName evidence="1">Uncharacterized protein</fullName>
    </submittedName>
</protein>
<accession>A0A0E9QN64</accession>
<name>A0A0E9QN64_ANGAN</name>
<organism evidence="1">
    <name type="scientific">Anguilla anguilla</name>
    <name type="common">European freshwater eel</name>
    <name type="synonym">Muraena anguilla</name>
    <dbReference type="NCBI Taxonomy" id="7936"/>
    <lineage>
        <taxon>Eukaryota</taxon>
        <taxon>Metazoa</taxon>
        <taxon>Chordata</taxon>
        <taxon>Craniata</taxon>
        <taxon>Vertebrata</taxon>
        <taxon>Euteleostomi</taxon>
        <taxon>Actinopterygii</taxon>
        <taxon>Neopterygii</taxon>
        <taxon>Teleostei</taxon>
        <taxon>Anguilliformes</taxon>
        <taxon>Anguillidae</taxon>
        <taxon>Anguilla</taxon>
    </lineage>
</organism>
<dbReference type="EMBL" id="GBXM01090216">
    <property type="protein sequence ID" value="JAH18361.1"/>
    <property type="molecule type" value="Transcribed_RNA"/>
</dbReference>
<proteinExistence type="predicted"/>